<dbReference type="Proteomes" id="UP000829196">
    <property type="component" value="Unassembled WGS sequence"/>
</dbReference>
<dbReference type="SMR" id="A0A8T3BND2"/>
<dbReference type="EMBL" id="JAGYWB010000007">
    <property type="protein sequence ID" value="KAI0515999.1"/>
    <property type="molecule type" value="Genomic_DNA"/>
</dbReference>
<proteinExistence type="predicted"/>
<protein>
    <recommendedName>
        <fullName evidence="1">DUF4283 domain-containing protein</fullName>
    </recommendedName>
</protein>
<name>A0A8T3BND2_DENNO</name>
<accession>A0A8T3BND2</accession>
<dbReference type="InterPro" id="IPR025558">
    <property type="entry name" value="DUF4283"/>
</dbReference>
<keyword evidence="3" id="KW-1185">Reference proteome</keyword>
<sequence length="244" mass="27473">MEVGEASPSTKSISKIMLEDNLIVGKESGIQNSADKTNCVGGDRDQSVVEALERSLKDDAAEGNGNQDSTNYDLEIVRECNNGDLGMCKEFLKEVTARPMSNNQQNVWSKKEHIKVINLELGDFLLEDGSIVKLHMDKELENSRRLQNSIVIKVFRSKVPFLVGRIELRRQWAPYGMFHLTMLGMDWVLCSFFHKESLDAVFTNGPWFVNGKIIGMDKWSPNFSPSSLKGLSAPIWIRLPNLPL</sequence>
<evidence type="ECO:0000313" key="3">
    <source>
        <dbReference type="Proteomes" id="UP000829196"/>
    </source>
</evidence>
<dbReference type="OrthoDB" id="1002340at2759"/>
<evidence type="ECO:0000313" key="2">
    <source>
        <dbReference type="EMBL" id="KAI0515999.1"/>
    </source>
</evidence>
<feature type="domain" description="DUF4283" evidence="1">
    <location>
        <begin position="144"/>
        <end position="226"/>
    </location>
</feature>
<comment type="caution">
    <text evidence="2">The sequence shown here is derived from an EMBL/GenBank/DDBJ whole genome shotgun (WGS) entry which is preliminary data.</text>
</comment>
<dbReference type="InterPro" id="IPR040256">
    <property type="entry name" value="At4g02000-like"/>
</dbReference>
<organism evidence="2 3">
    <name type="scientific">Dendrobium nobile</name>
    <name type="common">Orchid</name>
    <dbReference type="NCBI Taxonomy" id="94219"/>
    <lineage>
        <taxon>Eukaryota</taxon>
        <taxon>Viridiplantae</taxon>
        <taxon>Streptophyta</taxon>
        <taxon>Embryophyta</taxon>
        <taxon>Tracheophyta</taxon>
        <taxon>Spermatophyta</taxon>
        <taxon>Magnoliopsida</taxon>
        <taxon>Liliopsida</taxon>
        <taxon>Asparagales</taxon>
        <taxon>Orchidaceae</taxon>
        <taxon>Epidendroideae</taxon>
        <taxon>Malaxideae</taxon>
        <taxon>Dendrobiinae</taxon>
        <taxon>Dendrobium</taxon>
    </lineage>
</organism>
<dbReference type="Pfam" id="PF14111">
    <property type="entry name" value="DUF4283"/>
    <property type="match status" value="1"/>
</dbReference>
<dbReference type="AlphaFoldDB" id="A0A8T3BND2"/>
<reference evidence="2" key="1">
    <citation type="journal article" date="2022" name="Front. Genet.">
        <title>Chromosome-Scale Assembly of the Dendrobium nobile Genome Provides Insights Into the Molecular Mechanism of the Biosynthesis of the Medicinal Active Ingredient of Dendrobium.</title>
        <authorList>
            <person name="Xu Q."/>
            <person name="Niu S.-C."/>
            <person name="Li K.-L."/>
            <person name="Zheng P.-J."/>
            <person name="Zhang X.-J."/>
            <person name="Jia Y."/>
            <person name="Liu Y."/>
            <person name="Niu Y.-X."/>
            <person name="Yu L.-H."/>
            <person name="Chen D.-F."/>
            <person name="Zhang G.-Q."/>
        </authorList>
    </citation>
    <scope>NUCLEOTIDE SEQUENCE</scope>
    <source>
        <tissue evidence="2">Leaf</tissue>
    </source>
</reference>
<gene>
    <name evidence="2" type="ORF">KFK09_008670</name>
</gene>
<evidence type="ECO:0000259" key="1">
    <source>
        <dbReference type="Pfam" id="PF14111"/>
    </source>
</evidence>
<dbReference type="PANTHER" id="PTHR31286:SF99">
    <property type="entry name" value="DUF4283 DOMAIN-CONTAINING PROTEIN"/>
    <property type="match status" value="1"/>
</dbReference>
<dbReference type="PANTHER" id="PTHR31286">
    <property type="entry name" value="GLYCINE-RICH CELL WALL STRUCTURAL PROTEIN 1.8-LIKE"/>
    <property type="match status" value="1"/>
</dbReference>